<keyword evidence="7 13" id="KW-0808">Transferase</keyword>
<keyword evidence="11 13" id="KW-0443">Lipid metabolism</keyword>
<evidence type="ECO:0000256" key="7">
    <source>
        <dbReference type="ARBA" id="ARBA00022679"/>
    </source>
</evidence>
<protein>
    <recommendedName>
        <fullName evidence="4 13">Tetraacyldisaccharide 4'-kinase</fullName>
        <ecNumber evidence="3 13">2.7.1.130</ecNumber>
    </recommendedName>
    <alternativeName>
        <fullName evidence="12 13">Lipid A 4'-kinase</fullName>
    </alternativeName>
</protein>
<evidence type="ECO:0000256" key="12">
    <source>
        <dbReference type="ARBA" id="ARBA00029757"/>
    </source>
</evidence>
<sequence>MALQRSNLEEFLTQTWSQRGLAACMLLPVSAVFGGLSALRRAAYRLGLSKSERLPVPVVVVGNIFVGGTGKTPLTIWLVHALRAAGYTPAVISRGYGVHNDVPQAVTSQSLAQEVGDEPLLIAYRAECPVMVGRDRVAVATALLAVHPEVDVLISDDGLQHYRMARDVEIVLFDGRGAGNGWLLPAGPLREPVSRRRDFTVLNGAANAPGLPPDAIRMQLVGMTAEKLNDRSQISALSSFAASGDKHAPTILAAAGIGNPGRFFGLLRSAGLQFEEMALPDHYDFADNPFVHVKADVILITEKDAVKCRQNEGLRNDTRLWVVPVTAQLDGALAEKIVEKLRGRSIA</sequence>
<evidence type="ECO:0000256" key="10">
    <source>
        <dbReference type="ARBA" id="ARBA00022840"/>
    </source>
</evidence>
<organism evidence="15 16">
    <name type="scientific">Herminiimonas glaciei</name>
    <dbReference type="NCBI Taxonomy" id="523788"/>
    <lineage>
        <taxon>Bacteria</taxon>
        <taxon>Pseudomonadati</taxon>
        <taxon>Pseudomonadota</taxon>
        <taxon>Betaproteobacteria</taxon>
        <taxon>Burkholderiales</taxon>
        <taxon>Oxalobacteraceae</taxon>
        <taxon>Herminiimonas</taxon>
    </lineage>
</organism>
<dbReference type="RefSeq" id="WP_382269794.1">
    <property type="nucleotide sequence ID" value="NZ_JBHTBU010000001.1"/>
</dbReference>
<evidence type="ECO:0000256" key="6">
    <source>
        <dbReference type="ARBA" id="ARBA00022556"/>
    </source>
</evidence>
<keyword evidence="6 13" id="KW-0441">Lipid A biosynthesis</keyword>
<evidence type="ECO:0000256" key="1">
    <source>
        <dbReference type="ARBA" id="ARBA00002274"/>
    </source>
</evidence>
<evidence type="ECO:0000256" key="5">
    <source>
        <dbReference type="ARBA" id="ARBA00022516"/>
    </source>
</evidence>
<evidence type="ECO:0000256" key="3">
    <source>
        <dbReference type="ARBA" id="ARBA00012071"/>
    </source>
</evidence>
<proteinExistence type="inferred from homology"/>
<dbReference type="SUPFAM" id="SSF52540">
    <property type="entry name" value="P-loop containing nucleoside triphosphate hydrolases"/>
    <property type="match status" value="1"/>
</dbReference>
<evidence type="ECO:0000256" key="11">
    <source>
        <dbReference type="ARBA" id="ARBA00023098"/>
    </source>
</evidence>
<dbReference type="HAMAP" id="MF_00409">
    <property type="entry name" value="LpxK"/>
    <property type="match status" value="1"/>
</dbReference>
<evidence type="ECO:0000256" key="9">
    <source>
        <dbReference type="ARBA" id="ARBA00022777"/>
    </source>
</evidence>
<dbReference type="InterPro" id="IPR003758">
    <property type="entry name" value="LpxK"/>
</dbReference>
<keyword evidence="14" id="KW-1133">Transmembrane helix</keyword>
<comment type="caution">
    <text evidence="15">The sequence shown here is derived from an EMBL/GenBank/DDBJ whole genome shotgun (WGS) entry which is preliminary data.</text>
</comment>
<dbReference type="EC" id="2.7.1.130" evidence="3 13"/>
<dbReference type="InterPro" id="IPR027417">
    <property type="entry name" value="P-loop_NTPase"/>
</dbReference>
<reference evidence="16" key="1">
    <citation type="journal article" date="2019" name="Int. J. Syst. Evol. Microbiol.">
        <title>The Global Catalogue of Microorganisms (GCM) 10K type strain sequencing project: providing services to taxonomists for standard genome sequencing and annotation.</title>
        <authorList>
            <consortium name="The Broad Institute Genomics Platform"/>
            <consortium name="The Broad Institute Genome Sequencing Center for Infectious Disease"/>
            <person name="Wu L."/>
            <person name="Ma J."/>
        </authorList>
    </citation>
    <scope>NUCLEOTIDE SEQUENCE [LARGE SCALE GENOMIC DNA]</scope>
    <source>
        <strain evidence="16">KACC 12508</strain>
    </source>
</reference>
<evidence type="ECO:0000256" key="4">
    <source>
        <dbReference type="ARBA" id="ARBA00016436"/>
    </source>
</evidence>
<evidence type="ECO:0000256" key="13">
    <source>
        <dbReference type="HAMAP-Rule" id="MF_00409"/>
    </source>
</evidence>
<dbReference type="EMBL" id="JBHTBU010000001">
    <property type="protein sequence ID" value="MFC7286597.1"/>
    <property type="molecule type" value="Genomic_DNA"/>
</dbReference>
<dbReference type="GO" id="GO:0009029">
    <property type="term" value="F:lipid-A 4'-kinase activity"/>
    <property type="evidence" value="ECO:0007669"/>
    <property type="project" value="UniProtKB-EC"/>
</dbReference>
<dbReference type="PANTHER" id="PTHR42724">
    <property type="entry name" value="TETRAACYLDISACCHARIDE 4'-KINASE"/>
    <property type="match status" value="1"/>
</dbReference>
<keyword evidence="16" id="KW-1185">Reference proteome</keyword>
<keyword evidence="5 13" id="KW-0444">Lipid biosynthesis</keyword>
<comment type="similarity">
    <text evidence="13">Belongs to the LpxK family.</text>
</comment>
<comment type="catalytic activity">
    <reaction evidence="13">
        <text>a lipid A disaccharide + ATP = a lipid IVA + ADP + H(+)</text>
        <dbReference type="Rhea" id="RHEA:67840"/>
        <dbReference type="ChEBI" id="CHEBI:15378"/>
        <dbReference type="ChEBI" id="CHEBI:30616"/>
        <dbReference type="ChEBI" id="CHEBI:176343"/>
        <dbReference type="ChEBI" id="CHEBI:176425"/>
        <dbReference type="ChEBI" id="CHEBI:456216"/>
        <dbReference type="EC" id="2.7.1.130"/>
    </reaction>
</comment>
<keyword evidence="10 13" id="KW-0067">ATP-binding</keyword>
<feature type="binding site" evidence="13">
    <location>
        <begin position="65"/>
        <end position="72"/>
    </location>
    <ligand>
        <name>ATP</name>
        <dbReference type="ChEBI" id="CHEBI:30616"/>
    </ligand>
</feature>
<gene>
    <name evidence="13 15" type="primary">lpxK</name>
    <name evidence="15" type="ORF">ACFQPC_00980</name>
</gene>
<dbReference type="Pfam" id="PF02606">
    <property type="entry name" value="LpxK"/>
    <property type="match status" value="1"/>
</dbReference>
<dbReference type="NCBIfam" id="TIGR00682">
    <property type="entry name" value="lpxK"/>
    <property type="match status" value="1"/>
</dbReference>
<evidence type="ECO:0000256" key="14">
    <source>
        <dbReference type="SAM" id="Phobius"/>
    </source>
</evidence>
<keyword evidence="8 13" id="KW-0547">Nucleotide-binding</keyword>
<dbReference type="Proteomes" id="UP001596542">
    <property type="component" value="Unassembled WGS sequence"/>
</dbReference>
<evidence type="ECO:0000313" key="15">
    <source>
        <dbReference type="EMBL" id="MFC7286597.1"/>
    </source>
</evidence>
<keyword evidence="14" id="KW-0812">Transmembrane</keyword>
<accession>A0ABW2I6L2</accession>
<evidence type="ECO:0000256" key="2">
    <source>
        <dbReference type="ARBA" id="ARBA00004870"/>
    </source>
</evidence>
<dbReference type="PANTHER" id="PTHR42724:SF1">
    <property type="entry name" value="TETRAACYLDISACCHARIDE 4'-KINASE, MITOCHONDRIAL-RELATED"/>
    <property type="match status" value="1"/>
</dbReference>
<keyword evidence="9 13" id="KW-0418">Kinase</keyword>
<keyword evidence="14" id="KW-0472">Membrane</keyword>
<evidence type="ECO:0000256" key="8">
    <source>
        <dbReference type="ARBA" id="ARBA00022741"/>
    </source>
</evidence>
<name>A0ABW2I6L2_9BURK</name>
<evidence type="ECO:0000313" key="16">
    <source>
        <dbReference type="Proteomes" id="UP001596542"/>
    </source>
</evidence>
<comment type="pathway">
    <text evidence="2 13">Glycolipid biosynthesis; lipid IV(A) biosynthesis; lipid IV(A) from (3R)-3-hydroxytetradecanoyl-[acyl-carrier-protein] and UDP-N-acetyl-alpha-D-glucosamine: step 6/6.</text>
</comment>
<comment type="function">
    <text evidence="1 13">Transfers the gamma-phosphate of ATP to the 4'-position of a tetraacyldisaccharide 1-phosphate intermediate (termed DS-1-P) to form tetraacyldisaccharide 1,4'-bis-phosphate (lipid IVA).</text>
</comment>
<feature type="transmembrane region" description="Helical" evidence="14">
    <location>
        <begin position="20"/>
        <end position="39"/>
    </location>
</feature>